<sequence>VAYLGFDAVSTAAQEAINPQRDMPKGILGSLAISTFLYILVAFVLTGIVPYAQLNVPDPIALGVNTAGSGLVWLRPIIKIGAVAGLSSVMLVLLLGQPRILFTMAHDGLLPAKFGAVHQKFKTPYLSTIVSGLAAALVAGILPIGILGELVSIGTLFAFVIVCSGVVILRYTHPDTPRPFKVPCFPYVPIMGALISLAQMVALPKDTWYRLIIWLLIGLVIYFAYGLKNSKLRKSVS</sequence>
<comment type="caution">
    <text evidence="7">The sequence shown here is derived from an EMBL/GenBank/DDBJ whole genome shotgun (WGS) entry which is preliminary data.</text>
</comment>
<feature type="transmembrane region" description="Helical" evidence="6">
    <location>
        <begin position="184"/>
        <end position="202"/>
    </location>
</feature>
<dbReference type="GO" id="GO:0015171">
    <property type="term" value="F:amino acid transmembrane transporter activity"/>
    <property type="evidence" value="ECO:0007669"/>
    <property type="project" value="TreeGrafter"/>
</dbReference>
<evidence type="ECO:0000313" key="8">
    <source>
        <dbReference type="Proteomes" id="UP000524246"/>
    </source>
</evidence>
<organism evidence="7 8">
    <name type="scientific">SAR324 cluster bacterium</name>
    <dbReference type="NCBI Taxonomy" id="2024889"/>
    <lineage>
        <taxon>Bacteria</taxon>
        <taxon>Deltaproteobacteria</taxon>
        <taxon>SAR324 cluster</taxon>
    </lineage>
</organism>
<feature type="transmembrane region" description="Helical" evidence="6">
    <location>
        <begin position="125"/>
        <end position="147"/>
    </location>
</feature>
<dbReference type="AlphaFoldDB" id="A0A7X9IKP5"/>
<dbReference type="EMBL" id="JAAZON010000550">
    <property type="protein sequence ID" value="NMC63910.1"/>
    <property type="molecule type" value="Genomic_DNA"/>
</dbReference>
<reference evidence="7 8" key="1">
    <citation type="journal article" date="2020" name="Biotechnol. Biofuels">
        <title>New insights from the biogas microbiome by comprehensive genome-resolved metagenomics of nearly 1600 species originating from multiple anaerobic digesters.</title>
        <authorList>
            <person name="Campanaro S."/>
            <person name="Treu L."/>
            <person name="Rodriguez-R L.M."/>
            <person name="Kovalovszki A."/>
            <person name="Ziels R.M."/>
            <person name="Maus I."/>
            <person name="Zhu X."/>
            <person name="Kougias P.G."/>
            <person name="Basile A."/>
            <person name="Luo G."/>
            <person name="Schluter A."/>
            <person name="Konstantinidis K.T."/>
            <person name="Angelidaki I."/>
        </authorList>
    </citation>
    <scope>NUCLEOTIDE SEQUENCE [LARGE SCALE GENOMIC DNA]</scope>
    <source>
        <strain evidence="7">AS27yjCOA_65</strain>
    </source>
</reference>
<dbReference type="Proteomes" id="UP000524246">
    <property type="component" value="Unassembled WGS sequence"/>
</dbReference>
<evidence type="ECO:0000256" key="2">
    <source>
        <dbReference type="ARBA" id="ARBA00022448"/>
    </source>
</evidence>
<evidence type="ECO:0000256" key="5">
    <source>
        <dbReference type="ARBA" id="ARBA00023136"/>
    </source>
</evidence>
<keyword evidence="5 6" id="KW-0472">Membrane</keyword>
<evidence type="ECO:0000256" key="4">
    <source>
        <dbReference type="ARBA" id="ARBA00022989"/>
    </source>
</evidence>
<evidence type="ECO:0000256" key="1">
    <source>
        <dbReference type="ARBA" id="ARBA00004141"/>
    </source>
</evidence>
<evidence type="ECO:0000313" key="7">
    <source>
        <dbReference type="EMBL" id="NMC63910.1"/>
    </source>
</evidence>
<dbReference type="InterPro" id="IPR002293">
    <property type="entry name" value="AA/rel_permease1"/>
</dbReference>
<keyword evidence="4 6" id="KW-1133">Transmembrane helix</keyword>
<feature type="transmembrane region" description="Helical" evidence="6">
    <location>
        <begin position="208"/>
        <end position="227"/>
    </location>
</feature>
<keyword evidence="3 6" id="KW-0812">Transmembrane</keyword>
<protein>
    <submittedName>
        <fullName evidence="7">Amino acid permease</fullName>
    </submittedName>
</protein>
<comment type="subcellular location">
    <subcellularLocation>
        <location evidence="1">Membrane</location>
        <topology evidence="1">Multi-pass membrane protein</topology>
    </subcellularLocation>
</comment>
<name>A0A7X9IKP5_9DELT</name>
<keyword evidence="2" id="KW-0813">Transport</keyword>
<dbReference type="PANTHER" id="PTHR43243:SF4">
    <property type="entry name" value="CATIONIC AMINO ACID TRANSPORTER 4"/>
    <property type="match status" value="1"/>
</dbReference>
<evidence type="ECO:0000256" key="3">
    <source>
        <dbReference type="ARBA" id="ARBA00022692"/>
    </source>
</evidence>
<feature type="transmembrane region" description="Helical" evidence="6">
    <location>
        <begin position="27"/>
        <end position="52"/>
    </location>
</feature>
<dbReference type="PANTHER" id="PTHR43243">
    <property type="entry name" value="INNER MEMBRANE TRANSPORTER YGJI-RELATED"/>
    <property type="match status" value="1"/>
</dbReference>
<gene>
    <name evidence="7" type="ORF">GYA55_12170</name>
</gene>
<accession>A0A7X9IKP5</accession>
<feature type="transmembrane region" description="Helical" evidence="6">
    <location>
        <begin position="153"/>
        <end position="172"/>
    </location>
</feature>
<feature type="transmembrane region" description="Helical" evidence="6">
    <location>
        <begin position="72"/>
        <end position="95"/>
    </location>
</feature>
<dbReference type="Pfam" id="PF13520">
    <property type="entry name" value="AA_permease_2"/>
    <property type="match status" value="1"/>
</dbReference>
<evidence type="ECO:0000256" key="6">
    <source>
        <dbReference type="SAM" id="Phobius"/>
    </source>
</evidence>
<dbReference type="GO" id="GO:0016020">
    <property type="term" value="C:membrane"/>
    <property type="evidence" value="ECO:0007669"/>
    <property type="project" value="UniProtKB-SubCell"/>
</dbReference>
<dbReference type="Gene3D" id="1.20.1740.10">
    <property type="entry name" value="Amino acid/polyamine transporter I"/>
    <property type="match status" value="1"/>
</dbReference>
<proteinExistence type="predicted"/>
<feature type="non-terminal residue" evidence="7">
    <location>
        <position position="1"/>
    </location>
</feature>